<gene>
    <name evidence="3" type="ORF">VP395_03320</name>
</gene>
<feature type="transmembrane region" description="Helical" evidence="1">
    <location>
        <begin position="6"/>
        <end position="29"/>
    </location>
</feature>
<comment type="caution">
    <text evidence="3">The sequence shown here is derived from an EMBL/GenBank/DDBJ whole genome shotgun (WGS) entry which is preliminary data.</text>
</comment>
<organism evidence="3 4">
    <name type="scientific">Mariniflexile soesokkakense</name>
    <dbReference type="NCBI Taxonomy" id="1343160"/>
    <lineage>
        <taxon>Bacteria</taxon>
        <taxon>Pseudomonadati</taxon>
        <taxon>Bacteroidota</taxon>
        <taxon>Flavobacteriia</taxon>
        <taxon>Flavobacteriales</taxon>
        <taxon>Flavobacteriaceae</taxon>
        <taxon>Mariniflexile</taxon>
    </lineage>
</organism>
<feature type="domain" description="Urease accessory protein UreH-like transmembrane" evidence="2">
    <location>
        <begin position="5"/>
        <end position="204"/>
    </location>
</feature>
<dbReference type="PANTHER" id="PTHR42208">
    <property type="entry name" value="HEAVY METAL TRANSPORTER-RELATED"/>
    <property type="match status" value="1"/>
</dbReference>
<keyword evidence="1" id="KW-0472">Membrane</keyword>
<proteinExistence type="predicted"/>
<keyword evidence="1" id="KW-0812">Transmembrane</keyword>
<sequence>MLISAFVLGLLGSFHCIGMCGPIAFMLPVDRTNTFKKISEIAIYHLGRLLAYSSIGLIFGLIGKSFYLFGFQQQLSIITGVFMIVFIIIPQYTLNKYNLSKPIYKLIGKVKSALGVALKKKTSDTFLTIGFLNGLLPCGLVYVAVFAAIASGNALNGSIYMATFGLGTIPLMTTAIYFSQFLKGNIRQNIQKAIPIFIIVIGILFILRGLGLGIPFISPSPIHDTISSQINCHYFFNSKQT</sequence>
<name>A0ABV0A982_9FLAO</name>
<feature type="transmembrane region" description="Helical" evidence="1">
    <location>
        <begin position="126"/>
        <end position="152"/>
    </location>
</feature>
<dbReference type="Proteomes" id="UP001416393">
    <property type="component" value="Unassembled WGS sequence"/>
</dbReference>
<evidence type="ECO:0000313" key="3">
    <source>
        <dbReference type="EMBL" id="MEN3322742.1"/>
    </source>
</evidence>
<evidence type="ECO:0000259" key="2">
    <source>
        <dbReference type="Pfam" id="PF13386"/>
    </source>
</evidence>
<protein>
    <submittedName>
        <fullName evidence="3">Sulfite exporter TauE/SafE family protein</fullName>
    </submittedName>
</protein>
<keyword evidence="1" id="KW-1133">Transmembrane helix</keyword>
<feature type="transmembrane region" description="Helical" evidence="1">
    <location>
        <begin position="75"/>
        <end position="94"/>
    </location>
</feature>
<feature type="transmembrane region" description="Helical" evidence="1">
    <location>
        <begin position="49"/>
        <end position="69"/>
    </location>
</feature>
<reference evidence="3 4" key="1">
    <citation type="submission" date="2024-01" db="EMBL/GenBank/DDBJ databases">
        <title>Mariniflexile litorale sp. nov., isolated from the shallow sediments of the Sea of Japan.</title>
        <authorList>
            <person name="Romanenko L."/>
            <person name="Bystritskaya E."/>
            <person name="Isaeva M."/>
        </authorList>
    </citation>
    <scope>NUCLEOTIDE SEQUENCE [LARGE SCALE GENOMIC DNA]</scope>
    <source>
        <strain evidence="3 4">KCTC 32427</strain>
    </source>
</reference>
<dbReference type="Pfam" id="PF13386">
    <property type="entry name" value="DsbD_2"/>
    <property type="match status" value="1"/>
</dbReference>
<feature type="transmembrane region" description="Helical" evidence="1">
    <location>
        <begin position="158"/>
        <end position="182"/>
    </location>
</feature>
<dbReference type="InterPro" id="IPR039447">
    <property type="entry name" value="UreH-like_TM_dom"/>
</dbReference>
<dbReference type="EMBL" id="JAZHYP010000001">
    <property type="protein sequence ID" value="MEN3322742.1"/>
    <property type="molecule type" value="Genomic_DNA"/>
</dbReference>
<accession>A0ABV0A982</accession>
<feature type="transmembrane region" description="Helical" evidence="1">
    <location>
        <begin position="194"/>
        <end position="217"/>
    </location>
</feature>
<keyword evidence="4" id="KW-1185">Reference proteome</keyword>
<evidence type="ECO:0000256" key="1">
    <source>
        <dbReference type="SAM" id="Phobius"/>
    </source>
</evidence>
<evidence type="ECO:0000313" key="4">
    <source>
        <dbReference type="Proteomes" id="UP001416393"/>
    </source>
</evidence>
<dbReference type="PANTHER" id="PTHR42208:SF1">
    <property type="entry name" value="HEAVY METAL TRANSPORTER"/>
    <property type="match status" value="1"/>
</dbReference>
<dbReference type="RefSeq" id="WP_346240289.1">
    <property type="nucleotide sequence ID" value="NZ_JAZHYP010000001.1"/>
</dbReference>